<protein>
    <submittedName>
        <fullName evidence="1">Uncharacterized protein</fullName>
    </submittedName>
</protein>
<comment type="caution">
    <text evidence="1">The sequence shown here is derived from an EMBL/GenBank/DDBJ whole genome shotgun (WGS) entry which is preliminary data.</text>
</comment>
<keyword evidence="2" id="KW-1185">Reference proteome</keyword>
<evidence type="ECO:0000313" key="1">
    <source>
        <dbReference type="EMBL" id="EHO63909.1"/>
    </source>
</evidence>
<organism evidence="1 2">
    <name type="scientific">Dialister succinatiphilus YIT 11850</name>
    <dbReference type="NCBI Taxonomy" id="742743"/>
    <lineage>
        <taxon>Bacteria</taxon>
        <taxon>Bacillati</taxon>
        <taxon>Bacillota</taxon>
        <taxon>Negativicutes</taxon>
        <taxon>Veillonellales</taxon>
        <taxon>Veillonellaceae</taxon>
        <taxon>Dialister</taxon>
    </lineage>
</organism>
<accession>H1CXU9</accession>
<gene>
    <name evidence="1" type="ORF">HMPREF9453_00187</name>
</gene>
<sequence length="69" mass="7751">ANGKSYKKMDRAMHKAAVQAEHKIAQNVRSEAQKRKMRNYRPGCLEGRIGVYGASSSPMGRLARAIQKY</sequence>
<evidence type="ECO:0000313" key="2">
    <source>
        <dbReference type="Proteomes" id="UP000003277"/>
    </source>
</evidence>
<name>H1CXU9_9FIRM</name>
<feature type="non-terminal residue" evidence="1">
    <location>
        <position position="1"/>
    </location>
</feature>
<dbReference type="AlphaFoldDB" id="H1CXU9"/>
<dbReference type="Proteomes" id="UP000003277">
    <property type="component" value="Unassembled WGS sequence"/>
</dbReference>
<proteinExistence type="predicted"/>
<dbReference type="HOGENOM" id="CLU_2763682_0_0_9"/>
<dbReference type="EMBL" id="ADLT01000006">
    <property type="protein sequence ID" value="EHO63909.1"/>
    <property type="molecule type" value="Genomic_DNA"/>
</dbReference>
<reference evidence="1 2" key="1">
    <citation type="submission" date="2011-11" db="EMBL/GenBank/DDBJ databases">
        <title>The Genome Sequence of Dialister succinatiphilus YIT 11850.</title>
        <authorList>
            <consortium name="The Broad Institute Genome Sequencing Platform"/>
            <person name="Earl A."/>
            <person name="Ward D."/>
            <person name="Feldgarden M."/>
            <person name="Gevers D."/>
            <person name="Morotomi M."/>
            <person name="Young S.K."/>
            <person name="Zeng Q."/>
            <person name="Gargeya S."/>
            <person name="Fitzgerald M."/>
            <person name="Haas B."/>
            <person name="Abouelleil A."/>
            <person name="Alvarado L."/>
            <person name="Arachchi H.M."/>
            <person name="Berlin A."/>
            <person name="Brown A."/>
            <person name="Chapman S.B."/>
            <person name="Dunbar C."/>
            <person name="Gearin G."/>
            <person name="Goldberg J."/>
            <person name="Griggs A."/>
            <person name="Gujja S."/>
            <person name="Heiman D."/>
            <person name="Howarth C."/>
            <person name="Lui A."/>
            <person name="MacDonald P.J.P."/>
            <person name="Montmayeur A."/>
            <person name="Murphy C."/>
            <person name="Neiman D."/>
            <person name="Pearson M."/>
            <person name="Priest M."/>
            <person name="Roberts A."/>
            <person name="Saif S."/>
            <person name="Shea T."/>
            <person name="Sisk P."/>
            <person name="Stolte C."/>
            <person name="Sykes S."/>
            <person name="Wortman J."/>
            <person name="Nusbaum C."/>
            <person name="Birren B."/>
        </authorList>
    </citation>
    <scope>NUCLEOTIDE SEQUENCE [LARGE SCALE GENOMIC DNA]</scope>
    <source>
        <strain evidence="1 2">YIT 11850</strain>
    </source>
</reference>